<sequence length="174" mass="18858">MVTAALAPLAKRDPETDLATVTNNKSVPLRASSKMASHTFTPARSRLNASYLNLTLWTLQGWLTMFFVAAGYAKLTEPFANLVDLMRWPALVAENFVRGLGVAEIVLAILLLAPLASWKHGRPLLVMAASGLLALESVMLLVHLTGLDVGPAITNAILIAMTAPVLWFRAREVR</sequence>
<dbReference type="EMBL" id="BAAAGA010000002">
    <property type="protein sequence ID" value="GAA0617416.1"/>
    <property type="molecule type" value="Genomic_DNA"/>
</dbReference>
<keyword evidence="3 5" id="KW-1133">Transmembrane helix</keyword>
<feature type="transmembrane region" description="Helical" evidence="5">
    <location>
        <begin position="149"/>
        <end position="168"/>
    </location>
</feature>
<organism evidence="6 7">
    <name type="scientific">Brevundimonas kwangchunensis</name>
    <dbReference type="NCBI Taxonomy" id="322163"/>
    <lineage>
        <taxon>Bacteria</taxon>
        <taxon>Pseudomonadati</taxon>
        <taxon>Pseudomonadota</taxon>
        <taxon>Alphaproteobacteria</taxon>
        <taxon>Caulobacterales</taxon>
        <taxon>Caulobacteraceae</taxon>
        <taxon>Brevundimonas</taxon>
    </lineage>
</organism>
<evidence type="ECO:0000313" key="6">
    <source>
        <dbReference type="EMBL" id="GAA0617416.1"/>
    </source>
</evidence>
<comment type="subcellular location">
    <subcellularLocation>
        <location evidence="1">Membrane</location>
        <topology evidence="1">Multi-pass membrane protein</topology>
    </subcellularLocation>
</comment>
<evidence type="ECO:0000256" key="2">
    <source>
        <dbReference type="ARBA" id="ARBA00022692"/>
    </source>
</evidence>
<protein>
    <recommendedName>
        <fullName evidence="8">DoxX family protein</fullName>
    </recommendedName>
</protein>
<feature type="transmembrane region" description="Helical" evidence="5">
    <location>
        <begin position="54"/>
        <end position="75"/>
    </location>
</feature>
<accession>A0ABN1GRK0</accession>
<keyword evidence="4 5" id="KW-0472">Membrane</keyword>
<feature type="transmembrane region" description="Helical" evidence="5">
    <location>
        <begin position="124"/>
        <end position="143"/>
    </location>
</feature>
<dbReference type="Proteomes" id="UP001501352">
    <property type="component" value="Unassembled WGS sequence"/>
</dbReference>
<keyword evidence="2 5" id="KW-0812">Transmembrane</keyword>
<evidence type="ECO:0000256" key="4">
    <source>
        <dbReference type="ARBA" id="ARBA00023136"/>
    </source>
</evidence>
<keyword evidence="7" id="KW-1185">Reference proteome</keyword>
<dbReference type="Pfam" id="PF13564">
    <property type="entry name" value="DoxX_2"/>
    <property type="match status" value="1"/>
</dbReference>
<evidence type="ECO:0008006" key="8">
    <source>
        <dbReference type="Google" id="ProtNLM"/>
    </source>
</evidence>
<evidence type="ECO:0000313" key="7">
    <source>
        <dbReference type="Proteomes" id="UP001501352"/>
    </source>
</evidence>
<reference evidence="6 7" key="1">
    <citation type="journal article" date="2019" name="Int. J. Syst. Evol. Microbiol.">
        <title>The Global Catalogue of Microorganisms (GCM) 10K type strain sequencing project: providing services to taxonomists for standard genome sequencing and annotation.</title>
        <authorList>
            <consortium name="The Broad Institute Genomics Platform"/>
            <consortium name="The Broad Institute Genome Sequencing Center for Infectious Disease"/>
            <person name="Wu L."/>
            <person name="Ma J."/>
        </authorList>
    </citation>
    <scope>NUCLEOTIDE SEQUENCE [LARGE SCALE GENOMIC DNA]</scope>
    <source>
        <strain evidence="6 7">JCM 12928</strain>
    </source>
</reference>
<evidence type="ECO:0000256" key="5">
    <source>
        <dbReference type="SAM" id="Phobius"/>
    </source>
</evidence>
<proteinExistence type="predicted"/>
<evidence type="ECO:0000256" key="1">
    <source>
        <dbReference type="ARBA" id="ARBA00004141"/>
    </source>
</evidence>
<name>A0ABN1GRK0_9CAUL</name>
<feature type="transmembrane region" description="Helical" evidence="5">
    <location>
        <begin position="95"/>
        <end position="117"/>
    </location>
</feature>
<gene>
    <name evidence="6" type="ORF">GCM10009422_10780</name>
</gene>
<comment type="caution">
    <text evidence="6">The sequence shown here is derived from an EMBL/GenBank/DDBJ whole genome shotgun (WGS) entry which is preliminary data.</text>
</comment>
<evidence type="ECO:0000256" key="3">
    <source>
        <dbReference type="ARBA" id="ARBA00022989"/>
    </source>
</evidence>
<dbReference type="InterPro" id="IPR032808">
    <property type="entry name" value="DoxX"/>
</dbReference>